<dbReference type="PhylomeDB" id="K4BPF8"/>
<dbReference type="Pfam" id="PF06201">
    <property type="entry name" value="PITH"/>
    <property type="match status" value="1"/>
</dbReference>
<comment type="similarity">
    <text evidence="1">Belongs to the PITHD1 family.</text>
</comment>
<dbReference type="Pfam" id="PF23044">
    <property type="entry name" value="SH3-C_UBE2O"/>
    <property type="match status" value="1"/>
</dbReference>
<dbReference type="Gene3D" id="2.60.120.470">
    <property type="entry name" value="PITH domain"/>
    <property type="match status" value="1"/>
</dbReference>
<evidence type="ECO:0000256" key="1">
    <source>
        <dbReference type="ARBA" id="ARBA00025788"/>
    </source>
</evidence>
<evidence type="ECO:0000313" key="4">
    <source>
        <dbReference type="Proteomes" id="UP000004994"/>
    </source>
</evidence>
<evidence type="ECO:0000313" key="3">
    <source>
        <dbReference type="EnsemblPlants" id="Solyc04g010030.1.1"/>
    </source>
</evidence>
<dbReference type="InterPro" id="IPR057733">
    <property type="entry name" value="UBE2O-like_SH3-B"/>
</dbReference>
<dbReference type="InterPro" id="IPR010400">
    <property type="entry name" value="PITH_dom"/>
</dbReference>
<reference evidence="3" key="2">
    <citation type="submission" date="2015-06" db="UniProtKB">
        <authorList>
            <consortium name="EnsemblPlants"/>
        </authorList>
    </citation>
    <scope>IDENTIFICATION</scope>
    <source>
        <strain evidence="3">cv. Heinz 1706</strain>
    </source>
</reference>
<dbReference type="InterPro" id="IPR008979">
    <property type="entry name" value="Galactose-bd-like_sf"/>
</dbReference>
<dbReference type="GO" id="GO:0005737">
    <property type="term" value="C:cytoplasm"/>
    <property type="evidence" value="ECO:0007669"/>
    <property type="project" value="UniProtKB-ARBA"/>
</dbReference>
<dbReference type="AlphaFoldDB" id="K4BPF8"/>
<dbReference type="Gramene" id="Solyc04g010030.1.1">
    <property type="protein sequence ID" value="Solyc04g010030.1.1"/>
    <property type="gene ID" value="Solyc04g010030.1"/>
</dbReference>
<reference evidence="3" key="1">
    <citation type="journal article" date="2012" name="Nature">
        <title>The tomato genome sequence provides insights into fleshy fruit evolution.</title>
        <authorList>
            <consortium name="Tomato Genome Consortium"/>
        </authorList>
    </citation>
    <scope>NUCLEOTIDE SEQUENCE [LARGE SCALE GENOMIC DNA]</scope>
    <source>
        <strain evidence="3">cv. Heinz 1706</strain>
    </source>
</reference>
<dbReference type="EnsemblPlants" id="Solyc04g010030.1.1">
    <property type="protein sequence ID" value="Solyc04g010030.1.1"/>
    <property type="gene ID" value="Solyc04g010030.1"/>
</dbReference>
<dbReference type="PANTHER" id="PTHR12175:SF6">
    <property type="entry name" value="PITH DOMAIN-CONTAINING PROTEIN"/>
    <property type="match status" value="1"/>
</dbReference>
<dbReference type="PROSITE" id="PS51532">
    <property type="entry name" value="PITH"/>
    <property type="match status" value="1"/>
</dbReference>
<feature type="domain" description="PITH" evidence="2">
    <location>
        <begin position="430"/>
        <end position="586"/>
    </location>
</feature>
<dbReference type="InterPro" id="IPR045099">
    <property type="entry name" value="PITH1-like"/>
</dbReference>
<name>K4BPF8_SOLLC</name>
<accession>K4BPF8</accession>
<protein>
    <recommendedName>
        <fullName evidence="2">PITH domain-containing protein</fullName>
    </recommendedName>
</protein>
<dbReference type="HOGENOM" id="CLU_492118_0_0_1"/>
<dbReference type="STRING" id="4081.K4BPF8"/>
<evidence type="ECO:0000259" key="2">
    <source>
        <dbReference type="PROSITE" id="PS51532"/>
    </source>
</evidence>
<dbReference type="PANTHER" id="PTHR12175">
    <property type="entry name" value="AD039 HT014 THIOREDOXIN FAMILY TRP26"/>
    <property type="match status" value="1"/>
</dbReference>
<dbReference type="eggNOG" id="KOG0895">
    <property type="taxonomic scope" value="Eukaryota"/>
</dbReference>
<dbReference type="Proteomes" id="UP000004994">
    <property type="component" value="Chromosome 4"/>
</dbReference>
<dbReference type="Pfam" id="PF23043">
    <property type="entry name" value="SH3-B_UBE2O"/>
    <property type="match status" value="1"/>
</dbReference>
<dbReference type="OMA" id="DKYEDTD"/>
<dbReference type="InterPro" id="IPR037047">
    <property type="entry name" value="PITH_dom_sf"/>
</dbReference>
<dbReference type="eggNOG" id="KOG0908">
    <property type="taxonomic scope" value="Eukaryota"/>
</dbReference>
<proteinExistence type="inferred from homology"/>
<dbReference type="InterPro" id="IPR057734">
    <property type="entry name" value="UBE2O-like_SH3-C"/>
</dbReference>
<sequence>MQQIVLYDSRIVRLKSKSFTLLFCYFLITTPILLSVHCSPATAISVHLCEDNAKLDSPPGLPVDNDSVSDNAGEELENDRGRMLRLGDFVAHISDLDKALGQVVQINQSFLLYDVKKLKPSQYIPSNQLKRVTKFLEGDMVVLNNWLGRVDFVLRDVTVRFMNGSLRTFKGGMGLQPHDDWDGLSLHLGQKVNVSPKRTCTITELVDGSVYVIWIISSDGNDDSPPLAKQDPDRLTQVFPFCSTWKIGNVCGHELSKSETEFLLGDVETSVDVTWQNGITEKNLPSSILKPISDLGVHDFFIGQYVVLDNSDGLGVVKSVDHKEKTTTVRWLNIPNEEIISSCQLNRLFNYHLGNLVLRRITREAENSHLSSFGNIIGFKDGNIEVTWADGTISMVQPQELHGVIDRDKYEDTDEFASNGIEQEVEEDALVVKVPEFKVDLLDFVDLRCVRCLNGSRIHCFNNALEKDYRELKGLTLESVADEQLLIYLPFYQPINLHSLVIGGLMEEGPKTVKLFANKRHFDISDAAKTTPRDTAILSEDNLRGVTVKVNQINFQRIHSLTIFIEDNQYGSELTRVQRLYLFGTL</sequence>
<organism evidence="3">
    <name type="scientific">Solanum lycopersicum</name>
    <name type="common">Tomato</name>
    <name type="synonym">Lycopersicon esculentum</name>
    <dbReference type="NCBI Taxonomy" id="4081"/>
    <lineage>
        <taxon>Eukaryota</taxon>
        <taxon>Viridiplantae</taxon>
        <taxon>Streptophyta</taxon>
        <taxon>Embryophyta</taxon>
        <taxon>Tracheophyta</taxon>
        <taxon>Spermatophyta</taxon>
        <taxon>Magnoliopsida</taxon>
        <taxon>eudicotyledons</taxon>
        <taxon>Gunneridae</taxon>
        <taxon>Pentapetalae</taxon>
        <taxon>asterids</taxon>
        <taxon>lamiids</taxon>
        <taxon>Solanales</taxon>
        <taxon>Solanaceae</taxon>
        <taxon>Solanoideae</taxon>
        <taxon>Solaneae</taxon>
        <taxon>Solanum</taxon>
        <taxon>Solanum subgen. Lycopersicon</taxon>
    </lineage>
</organism>
<dbReference type="SUPFAM" id="SSF49785">
    <property type="entry name" value="Galactose-binding domain-like"/>
    <property type="match status" value="1"/>
</dbReference>
<dbReference type="PaxDb" id="4081-Solyc04g010030.1.1"/>
<dbReference type="InParanoid" id="K4BPF8"/>
<keyword evidence="4" id="KW-1185">Reference proteome</keyword>